<gene>
    <name evidence="18" type="ORF">BA92_14190</name>
</gene>
<proteinExistence type="inferred from homology"/>
<dbReference type="Pfam" id="PF04023">
    <property type="entry name" value="FeoA"/>
    <property type="match status" value="1"/>
</dbReference>
<evidence type="ECO:0000256" key="10">
    <source>
        <dbReference type="ARBA" id="ARBA00023134"/>
    </source>
</evidence>
<dbReference type="Gene3D" id="3.40.50.300">
    <property type="entry name" value="P-loop containing nucleotide triphosphate hydrolases"/>
    <property type="match status" value="1"/>
</dbReference>
<feature type="transmembrane region" description="Helical" evidence="16">
    <location>
        <begin position="621"/>
        <end position="640"/>
    </location>
</feature>
<dbReference type="Pfam" id="PF17910">
    <property type="entry name" value="FeoB_Cyto"/>
    <property type="match status" value="1"/>
</dbReference>
<evidence type="ECO:0000256" key="8">
    <source>
        <dbReference type="ARBA" id="ARBA00023004"/>
    </source>
</evidence>
<feature type="transmembrane region" description="Helical" evidence="16">
    <location>
        <begin position="449"/>
        <end position="472"/>
    </location>
</feature>
<comment type="similarity">
    <text evidence="16">Belongs to the TRAFAC class TrmE-Era-EngA-EngB-Septin-like GTPase superfamily. FeoB GTPase (TC 9.A.8) family.</text>
</comment>
<dbReference type="OrthoDB" id="9809127at2"/>
<dbReference type="PANTHER" id="PTHR43185">
    <property type="entry name" value="FERROUS IRON TRANSPORT PROTEIN B"/>
    <property type="match status" value="1"/>
</dbReference>
<comment type="subcellular location">
    <subcellularLocation>
        <location evidence="16">Cell inner membrane</location>
        <topology evidence="16">Multi-pass membrane protein</topology>
    </subcellularLocation>
    <subcellularLocation>
        <location evidence="1">Cell membrane</location>
        <topology evidence="1">Multi-pass membrane protein</topology>
    </subcellularLocation>
</comment>
<keyword evidence="9" id="KW-0406">Ion transport</keyword>
<protein>
    <recommendedName>
        <fullName evidence="12 13">Ferrous iron transport protein B</fullName>
    </recommendedName>
</protein>
<dbReference type="InterPro" id="IPR011640">
    <property type="entry name" value="Fe2_transport_prot_B_C"/>
</dbReference>
<dbReference type="SUPFAM" id="SSF52540">
    <property type="entry name" value="P-loop containing nucleoside triphosphate hydrolases"/>
    <property type="match status" value="1"/>
</dbReference>
<dbReference type="PROSITE" id="PS51711">
    <property type="entry name" value="G_FEOB"/>
    <property type="match status" value="1"/>
</dbReference>
<dbReference type="Pfam" id="PF07664">
    <property type="entry name" value="FeoB_C"/>
    <property type="match status" value="1"/>
</dbReference>
<accession>A0A0C3R1R0</accession>
<dbReference type="InterPro" id="IPR050860">
    <property type="entry name" value="FeoB_GTPase"/>
</dbReference>
<comment type="function">
    <text evidence="16">Probable transporter of a GTP-driven Fe(2+) uptake system.</text>
</comment>
<dbReference type="InterPro" id="IPR003373">
    <property type="entry name" value="Fe2_transport_prot-B"/>
</dbReference>
<dbReference type="NCBIfam" id="TIGR00231">
    <property type="entry name" value="small_GTP"/>
    <property type="match status" value="1"/>
</dbReference>
<feature type="binding site" evidence="14">
    <location>
        <begin position="136"/>
        <end position="140"/>
    </location>
    <ligand>
        <name>GTP</name>
        <dbReference type="ChEBI" id="CHEBI:37565"/>
        <label>1</label>
    </ligand>
</feature>
<dbReference type="InterPro" id="IPR030389">
    <property type="entry name" value="G_FEOB_dom"/>
</dbReference>
<evidence type="ECO:0000256" key="14">
    <source>
        <dbReference type="PIRSR" id="PIRSR603373-1"/>
    </source>
</evidence>
<feature type="transmembrane region" description="Helical" evidence="16">
    <location>
        <begin position="791"/>
        <end position="812"/>
    </location>
</feature>
<dbReference type="PANTHER" id="PTHR43185:SF1">
    <property type="entry name" value="FE(2+) TRANSPORTER FEOB"/>
    <property type="match status" value="1"/>
</dbReference>
<dbReference type="CDD" id="cd01879">
    <property type="entry name" value="FeoB"/>
    <property type="match status" value="1"/>
</dbReference>
<evidence type="ECO:0000256" key="7">
    <source>
        <dbReference type="ARBA" id="ARBA00022989"/>
    </source>
</evidence>
<dbReference type="InterPro" id="IPR007167">
    <property type="entry name" value="Fe-transptr_FeoA-like"/>
</dbReference>
<dbReference type="GO" id="GO:0005886">
    <property type="term" value="C:plasma membrane"/>
    <property type="evidence" value="ECO:0007669"/>
    <property type="project" value="UniProtKB-SubCell"/>
</dbReference>
<evidence type="ECO:0000256" key="13">
    <source>
        <dbReference type="NCBIfam" id="TIGR00437"/>
    </source>
</evidence>
<keyword evidence="8 16" id="KW-0408">Iron</keyword>
<dbReference type="Pfam" id="PF07670">
    <property type="entry name" value="Gate"/>
    <property type="match status" value="2"/>
</dbReference>
<feature type="transmembrane region" description="Helical" evidence="16">
    <location>
        <begin position="556"/>
        <end position="576"/>
    </location>
</feature>
<keyword evidence="3" id="KW-1003">Cell membrane</keyword>
<dbReference type="Pfam" id="PF02421">
    <property type="entry name" value="FeoB_N"/>
    <property type="match status" value="1"/>
</dbReference>
<feature type="binding site" evidence="15">
    <location>
        <position position="126"/>
    </location>
    <ligand>
        <name>Mg(2+)</name>
        <dbReference type="ChEBI" id="CHEBI:18420"/>
        <label>2</label>
    </ligand>
</feature>
<dbReference type="GO" id="GO:0046914">
    <property type="term" value="F:transition metal ion binding"/>
    <property type="evidence" value="ECO:0007669"/>
    <property type="project" value="InterPro"/>
</dbReference>
<dbReference type="InterPro" id="IPR027417">
    <property type="entry name" value="P-loop_NTPase"/>
</dbReference>
<feature type="binding site" evidence="14">
    <location>
        <begin position="157"/>
        <end position="160"/>
    </location>
    <ligand>
        <name>GTP</name>
        <dbReference type="ChEBI" id="CHEBI:37565"/>
        <label>1</label>
    </ligand>
</feature>
<keyword evidence="15" id="KW-0460">Magnesium</keyword>
<feature type="transmembrane region" description="Helical" evidence="16">
    <location>
        <begin position="393"/>
        <end position="413"/>
    </location>
</feature>
<keyword evidence="11 16" id="KW-0472">Membrane</keyword>
<reference evidence="18 19" key="1">
    <citation type="submission" date="2014-07" db="EMBL/GenBank/DDBJ databases">
        <title>Porphyromonadaceae bacterium OUH 308042 = ATCC BAA-2681 = DSM 28342 draft genome.</title>
        <authorList>
            <person name="Sydenham T.V."/>
            <person name="Hasman H."/>
            <person name="Justensen U.S."/>
        </authorList>
    </citation>
    <scope>NUCLEOTIDE SEQUENCE [LARGE SCALE GENOMIC DNA]</scope>
    <source>
        <strain evidence="18 19">OUH 308042</strain>
    </source>
</reference>
<feature type="binding site" evidence="15">
    <location>
        <position position="122"/>
    </location>
    <ligand>
        <name>Mg(2+)</name>
        <dbReference type="ChEBI" id="CHEBI:18420"/>
        <label>2</label>
    </ligand>
</feature>
<evidence type="ECO:0000256" key="6">
    <source>
        <dbReference type="ARBA" id="ARBA00022741"/>
    </source>
</evidence>
<dbReference type="NCBIfam" id="TIGR00437">
    <property type="entry name" value="feoB"/>
    <property type="match status" value="1"/>
</dbReference>
<evidence type="ECO:0000256" key="3">
    <source>
        <dbReference type="ARBA" id="ARBA00022475"/>
    </source>
</evidence>
<dbReference type="InterPro" id="IPR005225">
    <property type="entry name" value="Small_GTP-bd"/>
</dbReference>
<keyword evidence="7 16" id="KW-1133">Transmembrane helix</keyword>
<keyword evidence="10 14" id="KW-0342">GTP-binding</keyword>
<dbReference type="InterPro" id="IPR041069">
    <property type="entry name" value="FeoB_Cyto"/>
</dbReference>
<evidence type="ECO:0000256" key="15">
    <source>
        <dbReference type="PIRSR" id="PIRSR603373-2"/>
    </source>
</evidence>
<keyword evidence="15" id="KW-0479">Metal-binding</keyword>
<sequence>MLLSELKTGESAVIVKVKGYGAFRKRLNEMGFIRGKVVKAIKNAPLNDPIEYSIMGYKVSLRRKEAAFIEIVSIDEAVDIVGISGEITEVEDALAKHWTGRDKNINVAFVGNPNAGKTTLYNYISGSSEHVGNYSGVTVEAKEASLRFEGYHFNVVDLPGTYSLSAYSNEEKFVREYIMDKAPDVVINVVDASNLERNLYLSTQLIDMDVKSVIALNMYDELERSGAIFNYRELGEMIGMPIVPTVGAKGRGIKELLREVIEVYEGRSETVRHIHINYGEEIEKGIVAIRTELEQEKDLIYKASPRFMALMLLERDEEALQFVTRDRPRESLLGIIREQSARIEAVYGENVEAVVTDAKYGFISGALKETYKESPVNRRRKTEYIDAIVTHKLFGFPIFLLFLFLTFFATFSLGEYPMSWIESGVGALGDFVGDTMSHGPLKDLLIDGIIGGVGGVIVFLPNILILFLFISFMEDTGYMARAAFIMDKLMHKIGLHGKSFIPLIMGFGCNVPAIMATRTLENRNDRILTILINPLMSCSARLPVYILLVGAFFEEYAAIVLFGIYLFGIVMAVLMAKLFKRLFFYKEEAPFVMELPPYRMPTLRTTLIHMWNKGEQYLKKMGGIIMFASILIWALGYFPIDKKIQQEYEIQKAEVEAAYDRNVLVEVGDAEQLEKEKTAKLESLHRQEIRERQENSYISRMGRAMEPIWAPLGFDWKAGVSLLTGVAAKEVVVSTMAVLYQSDDNTSASSLEVKLKEEGFTTMEAIIFMVFVLLYLPCFASLIAIDKEIGYKWAIFVMGYTIVLAWVVCFVLKQMLDLFM</sequence>
<evidence type="ECO:0000313" key="18">
    <source>
        <dbReference type="EMBL" id="KIO42700.1"/>
    </source>
</evidence>
<feature type="transmembrane region" description="Helical" evidence="16">
    <location>
        <begin position="493"/>
        <end position="515"/>
    </location>
</feature>
<feature type="binding site" evidence="14">
    <location>
        <begin position="246"/>
        <end position="248"/>
    </location>
    <ligand>
        <name>GTP</name>
        <dbReference type="ChEBI" id="CHEBI:37565"/>
        <label>1</label>
    </ligand>
</feature>
<evidence type="ECO:0000256" key="2">
    <source>
        <dbReference type="ARBA" id="ARBA00022448"/>
    </source>
</evidence>
<dbReference type="SUPFAM" id="SSF50037">
    <property type="entry name" value="C-terminal domain of transcriptional repressors"/>
    <property type="match status" value="1"/>
</dbReference>
<dbReference type="SMART" id="SM00899">
    <property type="entry name" value="FeoA"/>
    <property type="match status" value="1"/>
</dbReference>
<keyword evidence="4 16" id="KW-0410">Iron transport</keyword>
<dbReference type="GO" id="GO:0015093">
    <property type="term" value="F:ferrous iron transmembrane transporter activity"/>
    <property type="evidence" value="ECO:0007669"/>
    <property type="project" value="UniProtKB-UniRule"/>
</dbReference>
<dbReference type="Gene3D" id="2.30.30.90">
    <property type="match status" value="1"/>
</dbReference>
<comment type="caution">
    <text evidence="18">The sequence shown here is derived from an EMBL/GenBank/DDBJ whole genome shotgun (WGS) entry which is preliminary data.</text>
</comment>
<dbReference type="EMBL" id="JPIU01000050">
    <property type="protein sequence ID" value="KIO42700.1"/>
    <property type="molecule type" value="Genomic_DNA"/>
</dbReference>
<evidence type="ECO:0000256" key="16">
    <source>
        <dbReference type="RuleBase" id="RU362098"/>
    </source>
</evidence>
<keyword evidence="2 16" id="KW-0813">Transport</keyword>
<keyword evidence="19" id="KW-1185">Reference proteome</keyword>
<dbReference type="RefSeq" id="WP_041505583.1">
    <property type="nucleotide sequence ID" value="NZ_JPIU01000050.1"/>
</dbReference>
<keyword evidence="5 16" id="KW-0812">Transmembrane</keyword>
<dbReference type="Gene3D" id="1.10.287.1770">
    <property type="match status" value="1"/>
</dbReference>
<evidence type="ECO:0000313" key="19">
    <source>
        <dbReference type="Proteomes" id="UP000031980"/>
    </source>
</evidence>
<evidence type="ECO:0000256" key="5">
    <source>
        <dbReference type="ARBA" id="ARBA00022692"/>
    </source>
</evidence>
<feature type="binding site" evidence="15">
    <location>
        <position position="125"/>
    </location>
    <ligand>
        <name>Mg(2+)</name>
        <dbReference type="ChEBI" id="CHEBI:18420"/>
        <label>2</label>
    </ligand>
</feature>
<dbReference type="GO" id="GO:0005525">
    <property type="term" value="F:GTP binding"/>
    <property type="evidence" value="ECO:0007669"/>
    <property type="project" value="UniProtKB-KW"/>
</dbReference>
<feature type="binding site" evidence="14">
    <location>
        <begin position="217"/>
        <end position="220"/>
    </location>
    <ligand>
        <name>GTP</name>
        <dbReference type="ChEBI" id="CHEBI:37565"/>
        <label>1</label>
    </ligand>
</feature>
<evidence type="ECO:0000256" key="11">
    <source>
        <dbReference type="ARBA" id="ARBA00023136"/>
    </source>
</evidence>
<feature type="domain" description="FeoB-type G" evidence="17">
    <location>
        <begin position="104"/>
        <end position="266"/>
    </location>
</feature>
<evidence type="ECO:0000256" key="9">
    <source>
        <dbReference type="ARBA" id="ARBA00023065"/>
    </source>
</evidence>
<dbReference type="InterPro" id="IPR008988">
    <property type="entry name" value="Transcriptional_repressor_C"/>
</dbReference>
<organism evidence="18 19">
    <name type="scientific">Sanguibacteroides justesenii</name>
    <dbReference type="NCBI Taxonomy" id="1547597"/>
    <lineage>
        <taxon>Bacteria</taxon>
        <taxon>Pseudomonadati</taxon>
        <taxon>Bacteroidota</taxon>
        <taxon>Bacteroidia</taxon>
        <taxon>Bacteroidales</taxon>
        <taxon>Porphyromonadaceae</taxon>
        <taxon>Sanguibacteroides</taxon>
    </lineage>
</organism>
<dbReference type="AlphaFoldDB" id="A0A0C3R1R0"/>
<evidence type="ECO:0000256" key="12">
    <source>
        <dbReference type="ARBA" id="ARBA00031200"/>
    </source>
</evidence>
<dbReference type="InterPro" id="IPR011642">
    <property type="entry name" value="Gate_dom"/>
</dbReference>
<keyword evidence="6 14" id="KW-0547">Nucleotide-binding</keyword>
<feature type="transmembrane region" description="Helical" evidence="16">
    <location>
        <begin position="527"/>
        <end position="549"/>
    </location>
</feature>
<evidence type="ECO:0000256" key="4">
    <source>
        <dbReference type="ARBA" id="ARBA00022496"/>
    </source>
</evidence>
<evidence type="ECO:0000256" key="1">
    <source>
        <dbReference type="ARBA" id="ARBA00004651"/>
    </source>
</evidence>
<feature type="transmembrane region" description="Helical" evidence="16">
    <location>
        <begin position="765"/>
        <end position="785"/>
    </location>
</feature>
<dbReference type="InterPro" id="IPR038157">
    <property type="entry name" value="FeoA_core_dom"/>
</dbReference>
<name>A0A0C3R1R0_9PORP</name>
<evidence type="ECO:0000259" key="17">
    <source>
        <dbReference type="PROSITE" id="PS51711"/>
    </source>
</evidence>
<feature type="binding site" evidence="14">
    <location>
        <begin position="111"/>
        <end position="118"/>
    </location>
    <ligand>
        <name>GTP</name>
        <dbReference type="ChEBI" id="CHEBI:37565"/>
        <label>1</label>
    </ligand>
</feature>
<dbReference type="Proteomes" id="UP000031980">
    <property type="component" value="Unassembled WGS sequence"/>
</dbReference>